<name>A0ABD4T936_9CYAN</name>
<accession>A0ABD4T936</accession>
<reference evidence="2 3" key="1">
    <citation type="journal article" date="2015" name="Genome Announc.">
        <title>Draft Genome Sequence of Filamentous Marine Cyanobacterium Lyngbya confervoides Strain BDU141951.</title>
        <authorList>
            <person name="Chandrababunaidu M.M."/>
            <person name="Sen D."/>
            <person name="Tripathy S."/>
        </authorList>
    </citation>
    <scope>NUCLEOTIDE SEQUENCE [LARGE SCALE GENOMIC DNA]</scope>
    <source>
        <strain evidence="2 3">BDU141951</strain>
    </source>
</reference>
<dbReference type="RefSeq" id="WP_166283426.1">
    <property type="nucleotide sequence ID" value="NZ_JTHE03000110.1"/>
</dbReference>
<gene>
    <name evidence="2" type="ORF">QQ91_0019895</name>
</gene>
<organism evidence="2 3">
    <name type="scientific">Lyngbya confervoides BDU141951</name>
    <dbReference type="NCBI Taxonomy" id="1574623"/>
    <lineage>
        <taxon>Bacteria</taxon>
        <taxon>Bacillati</taxon>
        <taxon>Cyanobacteriota</taxon>
        <taxon>Cyanophyceae</taxon>
        <taxon>Oscillatoriophycideae</taxon>
        <taxon>Oscillatoriales</taxon>
        <taxon>Microcoleaceae</taxon>
        <taxon>Lyngbya</taxon>
    </lineage>
</organism>
<feature type="compositionally biased region" description="Basic residues" evidence="1">
    <location>
        <begin position="20"/>
        <end position="32"/>
    </location>
</feature>
<keyword evidence="3" id="KW-1185">Reference proteome</keyword>
<dbReference type="AlphaFoldDB" id="A0ABD4T936"/>
<comment type="caution">
    <text evidence="2">The sequence shown here is derived from an EMBL/GenBank/DDBJ whole genome shotgun (WGS) entry which is preliminary data.</text>
</comment>
<dbReference type="EMBL" id="JTHE03000110">
    <property type="protein sequence ID" value="MCM1985087.1"/>
    <property type="molecule type" value="Genomic_DNA"/>
</dbReference>
<protein>
    <submittedName>
        <fullName evidence="2">Uncharacterized protein</fullName>
    </submittedName>
</protein>
<feature type="region of interest" description="Disordered" evidence="1">
    <location>
        <begin position="1"/>
        <end position="61"/>
    </location>
</feature>
<evidence type="ECO:0000256" key="1">
    <source>
        <dbReference type="SAM" id="MobiDB-lite"/>
    </source>
</evidence>
<sequence length="61" mass="7127">MAKRRNPKREKALRNQAYARKFRKRSNNRYGRRFSNTNKSDSDKSDQESEDTQDASASASD</sequence>
<evidence type="ECO:0000313" key="2">
    <source>
        <dbReference type="EMBL" id="MCM1985087.1"/>
    </source>
</evidence>
<dbReference type="Proteomes" id="UP000031561">
    <property type="component" value="Unassembled WGS sequence"/>
</dbReference>
<evidence type="ECO:0000313" key="3">
    <source>
        <dbReference type="Proteomes" id="UP000031561"/>
    </source>
</evidence>
<proteinExistence type="predicted"/>